<evidence type="ECO:0000313" key="2">
    <source>
        <dbReference type="EMBL" id="AKT41111.1"/>
    </source>
</evidence>
<dbReference type="EMBL" id="CP012159">
    <property type="protein sequence ID" value="AKT41111.1"/>
    <property type="molecule type" value="Genomic_DNA"/>
</dbReference>
<evidence type="ECO:0000256" key="1">
    <source>
        <dbReference type="SAM" id="MobiDB-lite"/>
    </source>
</evidence>
<feature type="compositionally biased region" description="Basic residues" evidence="1">
    <location>
        <begin position="37"/>
        <end position="48"/>
    </location>
</feature>
<keyword evidence="3" id="KW-1185">Reference proteome</keyword>
<organism evidence="2 3">
    <name type="scientific">Chondromyces crocatus</name>
    <dbReference type="NCBI Taxonomy" id="52"/>
    <lineage>
        <taxon>Bacteria</taxon>
        <taxon>Pseudomonadati</taxon>
        <taxon>Myxococcota</taxon>
        <taxon>Polyangia</taxon>
        <taxon>Polyangiales</taxon>
        <taxon>Polyangiaceae</taxon>
        <taxon>Chondromyces</taxon>
    </lineage>
</organism>
<sequence>MMYDVPEPSTLRKVHKSLTTRGKPMQPQPSVGEGRRASWHGRSSRRPRGSMGRIGRW</sequence>
<accession>A0A0K1EJS3</accession>
<dbReference type="STRING" id="52.CMC5_052720"/>
<proteinExistence type="predicted"/>
<name>A0A0K1EJS3_CHOCO</name>
<dbReference type="Proteomes" id="UP000067626">
    <property type="component" value="Chromosome"/>
</dbReference>
<reference evidence="2" key="1">
    <citation type="submission" date="2015-07" db="EMBL/GenBank/DDBJ databases">
        <title>Genome analysis of myxobacterium Chondromyces crocatus Cm c5 reveals a high potential for natural compound synthesis and the genetic basis for the loss of fruiting body formation.</title>
        <authorList>
            <person name="Zaburannyi N."/>
            <person name="Bunk B."/>
            <person name="Maier J."/>
            <person name="Overmann J."/>
            <person name="Mueller R."/>
        </authorList>
    </citation>
    <scope>NUCLEOTIDE SEQUENCE [LARGE SCALE GENOMIC DNA]</scope>
    <source>
        <strain evidence="2">Cm c5</strain>
    </source>
</reference>
<gene>
    <name evidence="2" type="ORF">CMC5_052720</name>
</gene>
<feature type="region of interest" description="Disordered" evidence="1">
    <location>
        <begin position="1"/>
        <end position="57"/>
    </location>
</feature>
<evidence type="ECO:0000313" key="3">
    <source>
        <dbReference type="Proteomes" id="UP000067626"/>
    </source>
</evidence>
<dbReference type="KEGG" id="ccro:CMC5_052720"/>
<dbReference type="AlphaFoldDB" id="A0A0K1EJS3"/>
<protein>
    <submittedName>
        <fullName evidence="2">Uncharacterized protein</fullName>
    </submittedName>
</protein>